<name>A0A1C9CDC5_CERJP</name>
<dbReference type="EMBL" id="KX284719">
    <property type="protein sequence ID" value="AOM66386.1"/>
    <property type="molecule type" value="Genomic_DNA"/>
</dbReference>
<protein>
    <recommendedName>
        <fullName evidence="3">Uncharacterized protein ycf35</fullName>
    </recommendedName>
</protein>
<comment type="similarity">
    <text evidence="2">Belongs to the ycf35 family.</text>
</comment>
<sequence>MSHFSKVQTSINDISLLKKTLTNLGFHCNDQIKFIKDANGRIHDVNLIAKSCVNQVTDSLIGFFWENDHYSVIVDLDFWNKNSSFNLFIEQLNQNYALNMILQKTEVEGFEKVKQYNLSDGSLKLTVQRWI</sequence>
<dbReference type="AlphaFoldDB" id="A0A1C9CDC5"/>
<dbReference type="RefSeq" id="YP_009297043.1">
    <property type="nucleotide sequence ID" value="NC_031174.1"/>
</dbReference>
<evidence type="ECO:0000256" key="2">
    <source>
        <dbReference type="ARBA" id="ARBA00009068"/>
    </source>
</evidence>
<evidence type="ECO:0000256" key="3">
    <source>
        <dbReference type="ARBA" id="ARBA00021585"/>
    </source>
</evidence>
<evidence type="ECO:0000256" key="1">
    <source>
        <dbReference type="ARBA" id="ARBA00004474"/>
    </source>
</evidence>
<dbReference type="GeneID" id="29073597"/>
<gene>
    <name evidence="5" type="primary">ycf35</name>
    <name evidence="5" type="ORF">Ceram_110</name>
</gene>
<dbReference type="PANTHER" id="PTHR39638">
    <property type="entry name" value="YCF35"/>
    <property type="match status" value="1"/>
</dbReference>
<evidence type="ECO:0000256" key="4">
    <source>
        <dbReference type="ARBA" id="ARBA00022640"/>
    </source>
</evidence>
<accession>A0A1C9CDC5</accession>
<comment type="subcellular location">
    <subcellularLocation>
        <location evidence="1">Plastid</location>
    </subcellularLocation>
</comment>
<organism evidence="5">
    <name type="scientific">Ceramothamnion japonicum</name>
    <name type="common">Red alga</name>
    <name type="synonym">Ceramium japonicum</name>
    <dbReference type="NCBI Taxonomy" id="218448"/>
    <lineage>
        <taxon>Eukaryota</taxon>
        <taxon>Rhodophyta</taxon>
        <taxon>Florideophyceae</taxon>
        <taxon>Rhodymeniophycidae</taxon>
        <taxon>Ceramiales</taxon>
        <taxon>Ceramiaceae</taxon>
        <taxon>Ceramothamnion</taxon>
    </lineage>
</organism>
<geneLocation type="plastid" evidence="5"/>
<evidence type="ECO:0000313" key="5">
    <source>
        <dbReference type="EMBL" id="AOM66386.1"/>
    </source>
</evidence>
<keyword evidence="4 5" id="KW-0934">Plastid</keyword>
<proteinExistence type="inferred from homology"/>
<dbReference type="GO" id="GO:0009536">
    <property type="term" value="C:plastid"/>
    <property type="evidence" value="ECO:0007669"/>
    <property type="project" value="UniProtKB-SubCell"/>
</dbReference>
<dbReference type="Pfam" id="PF06868">
    <property type="entry name" value="DUF1257"/>
    <property type="match status" value="1"/>
</dbReference>
<dbReference type="PANTHER" id="PTHR39638:SF2">
    <property type="entry name" value="YCF35"/>
    <property type="match status" value="1"/>
</dbReference>
<dbReference type="InterPro" id="IPR009666">
    <property type="entry name" value="Uncharacterised_Ycf35"/>
</dbReference>
<reference evidence="5" key="1">
    <citation type="journal article" date="2016" name="BMC Biol.">
        <title>Parallel evolution of highly conserved plastid genome architecture in red seaweeds and seed plants.</title>
        <authorList>
            <person name="Lee J."/>
            <person name="Cho C.H."/>
            <person name="Park S.I."/>
            <person name="Choi J.W."/>
            <person name="Song H.S."/>
            <person name="West J.A."/>
            <person name="Bhattacharya D."/>
            <person name="Yoon H.S."/>
        </authorList>
    </citation>
    <scope>NUCLEOTIDE SEQUENCE</scope>
</reference>